<sequence>MADNTFNAETGIHDLNASEGDHKQELSELEALTTRINELVANMLKREIYLKDELATKKEDISSITASLENSNKEIAELQNQIAEMRAINEKNQSLIGGLSSLVAEQEMQLQNLREVIGTKEQIITSFAVSLENSKKEIVELHKQVEEMKATIENQETLLGEYKERLDLLIGELSLLTNQKSESQAEEGSELQAETNTTEENSVLQAEPEAKEESSVLKADTNAKEDNKMQKTDRKAQKKKLKKFLKQNPNANEKILAELLGVDSSYIIALRKEFDI</sequence>
<evidence type="ECO:0000256" key="1">
    <source>
        <dbReference type="SAM" id="Coils"/>
    </source>
</evidence>
<protein>
    <submittedName>
        <fullName evidence="3">Chromosome segregation ATPase</fullName>
    </submittedName>
</protein>
<feature type="compositionally biased region" description="Basic and acidic residues" evidence="2">
    <location>
        <begin position="208"/>
        <end position="235"/>
    </location>
</feature>
<dbReference type="Proteomes" id="UP000548423">
    <property type="component" value="Unassembled WGS sequence"/>
</dbReference>
<reference evidence="4" key="2">
    <citation type="submission" date="2020-08" db="EMBL/GenBank/DDBJ databases">
        <title>The Agave Microbiome: Exploring the role of microbial communities in plant adaptations to desert environments.</title>
        <authorList>
            <person name="Partida-Martinez L.P."/>
        </authorList>
    </citation>
    <scope>NUCLEOTIDE SEQUENCE [LARGE SCALE GENOMIC DNA]</scope>
    <source>
        <strain evidence="4">AT2.8</strain>
    </source>
</reference>
<feature type="compositionally biased region" description="Polar residues" evidence="2">
    <location>
        <begin position="192"/>
        <end position="204"/>
    </location>
</feature>
<organism evidence="3 4">
    <name type="scientific">Neobacillus niacini</name>
    <dbReference type="NCBI Taxonomy" id="86668"/>
    <lineage>
        <taxon>Bacteria</taxon>
        <taxon>Bacillati</taxon>
        <taxon>Bacillota</taxon>
        <taxon>Bacilli</taxon>
        <taxon>Bacillales</taxon>
        <taxon>Bacillaceae</taxon>
        <taxon>Neobacillus</taxon>
    </lineage>
</organism>
<dbReference type="SUPFAM" id="SSF90257">
    <property type="entry name" value="Myosin rod fragments"/>
    <property type="match status" value="1"/>
</dbReference>
<dbReference type="EMBL" id="JACCBX010000022">
    <property type="protein sequence ID" value="NYE09488.1"/>
    <property type="molecule type" value="Genomic_DNA"/>
</dbReference>
<gene>
    <name evidence="3" type="ORF">F4694_006367</name>
</gene>
<name>A0A852TR39_9BACI</name>
<reference evidence="4" key="1">
    <citation type="submission" date="2020-07" db="EMBL/GenBank/DDBJ databases">
        <authorList>
            <person name="Partida-Martinez L."/>
            <person name="Huntemann M."/>
            <person name="Clum A."/>
            <person name="Wang J."/>
            <person name="Palaniappan K."/>
            <person name="Ritter S."/>
            <person name="Chen I.-M."/>
            <person name="Stamatis D."/>
            <person name="Reddy T."/>
            <person name="O'Malley R."/>
            <person name="Daum C."/>
            <person name="Shapiro N."/>
            <person name="Ivanova N."/>
            <person name="Kyrpides N."/>
            <person name="Woyke T."/>
        </authorList>
    </citation>
    <scope>NUCLEOTIDE SEQUENCE [LARGE SCALE GENOMIC DNA]</scope>
    <source>
        <strain evidence="4">AT2.8</strain>
    </source>
</reference>
<dbReference type="AlphaFoldDB" id="A0A852TR39"/>
<proteinExistence type="predicted"/>
<accession>A0A852TR39</accession>
<feature type="coiled-coil region" evidence="1">
    <location>
        <begin position="131"/>
        <end position="179"/>
    </location>
</feature>
<feature type="coiled-coil region" evidence="1">
    <location>
        <begin position="22"/>
        <end position="95"/>
    </location>
</feature>
<comment type="caution">
    <text evidence="3">The sequence shown here is derived from an EMBL/GenBank/DDBJ whole genome shotgun (WGS) entry which is preliminary data.</text>
</comment>
<feature type="region of interest" description="Disordered" evidence="2">
    <location>
        <begin position="180"/>
        <end position="240"/>
    </location>
</feature>
<feature type="region of interest" description="Disordered" evidence="2">
    <location>
        <begin position="1"/>
        <end position="21"/>
    </location>
</feature>
<evidence type="ECO:0000313" key="3">
    <source>
        <dbReference type="EMBL" id="NYE09488.1"/>
    </source>
</evidence>
<evidence type="ECO:0000256" key="2">
    <source>
        <dbReference type="SAM" id="MobiDB-lite"/>
    </source>
</evidence>
<evidence type="ECO:0000313" key="4">
    <source>
        <dbReference type="Proteomes" id="UP000548423"/>
    </source>
</evidence>
<keyword evidence="1" id="KW-0175">Coiled coil</keyword>